<name>A0A4E9FCB5_BRUMA</name>
<accession>A0A4E9FCB5</accession>
<reference evidence="6" key="3">
    <citation type="submission" date="2022-04" db="UniProtKB">
        <authorList>
            <consortium name="WormBaseParasite"/>
        </authorList>
    </citation>
    <scope>IDENTIFICATION</scope>
</reference>
<proteinExistence type="predicted"/>
<dbReference type="PRINTS" id="PR00700">
    <property type="entry name" value="PRTYPHPHTASE"/>
</dbReference>
<evidence type="ECO:0000259" key="2">
    <source>
        <dbReference type="PROSITE" id="PS50055"/>
    </source>
</evidence>
<dbReference type="EMBL" id="CAAKNF010000193">
    <property type="protein sequence ID" value="VIO94032.1"/>
    <property type="molecule type" value="Genomic_DNA"/>
</dbReference>
<feature type="domain" description="Tyrosine specific protein phosphatases" evidence="3">
    <location>
        <begin position="299"/>
        <end position="355"/>
    </location>
</feature>
<evidence type="ECO:0000256" key="1">
    <source>
        <dbReference type="SAM" id="MobiDB-lite"/>
    </source>
</evidence>
<dbReference type="KEGG" id="bmy:BM_BM1228"/>
<dbReference type="SMART" id="SM00194">
    <property type="entry name" value="PTPc"/>
    <property type="match status" value="1"/>
</dbReference>
<feature type="domain" description="Tyrosine-protein phosphatase" evidence="2">
    <location>
        <begin position="112"/>
        <end position="364"/>
    </location>
</feature>
<dbReference type="PROSITE" id="PS50055">
    <property type="entry name" value="TYR_PHOSPHATASE_PTP"/>
    <property type="match status" value="1"/>
</dbReference>
<evidence type="ECO:0000313" key="4">
    <source>
        <dbReference type="EMBL" id="VIO94032.1"/>
    </source>
</evidence>
<dbReference type="GO" id="GO:0004725">
    <property type="term" value="F:protein tyrosine phosphatase activity"/>
    <property type="evidence" value="ECO:0007669"/>
    <property type="project" value="InterPro"/>
</dbReference>
<dbReference type="OrthoDB" id="5806364at2759"/>
<dbReference type="InterPro" id="IPR052782">
    <property type="entry name" value="Oocyte-zygote_transition_reg"/>
</dbReference>
<dbReference type="Proteomes" id="UP000006672">
    <property type="component" value="Unassembled WGS sequence"/>
</dbReference>
<organism evidence="4">
    <name type="scientific">Brugia malayi</name>
    <name type="common">Filarial nematode worm</name>
    <dbReference type="NCBI Taxonomy" id="6279"/>
    <lineage>
        <taxon>Eukaryota</taxon>
        <taxon>Metazoa</taxon>
        <taxon>Ecdysozoa</taxon>
        <taxon>Nematoda</taxon>
        <taxon>Chromadorea</taxon>
        <taxon>Rhabditida</taxon>
        <taxon>Spirurina</taxon>
        <taxon>Spiruromorpha</taxon>
        <taxon>Filarioidea</taxon>
        <taxon>Onchocercidae</taxon>
        <taxon>Brugia</taxon>
    </lineage>
</organism>
<dbReference type="SMART" id="SM00404">
    <property type="entry name" value="PTPc_motif"/>
    <property type="match status" value="1"/>
</dbReference>
<sequence length="395" mass="45576">MNKIVQKVTAAMKNRKSSTTQKSTSNEKDNIKGKKDQPKTAEKKQKKAFFKILGKKQDEYSSSSTKTQLSMLDESTVSKEMEKLKKELKDGTARKQVNKWNDLLLDKGVAGLEMELEKMNKIVEKVETKGFDANEERNFSKTVICQDKGRVLLRNDTNNYIHANYINTPKFTKHFICTQRPMLTTAESFYKMIVQEKAQCVVMLCAFTETTEKNCPPYFPQSFGEKPMKFGSITIKCIITEKMKEEADITITTLAITEVGKAQLIVKHYHWKNWPERGFSDPSLTVFNLICAIRNFKKPIVVHCSDGIGRSCIFVAIEYTLQRVLQGRSCVDLIEVVKEIRNQRAMAISTPTQYIVLNRLLLQFFHELNIVDMSQRLLEFIDDYDAYARRHKDEK</sequence>
<feature type="compositionally biased region" description="Basic and acidic residues" evidence="1">
    <location>
        <begin position="25"/>
        <end position="43"/>
    </location>
</feature>
<dbReference type="InterPro" id="IPR003595">
    <property type="entry name" value="Tyr_Pase_cat"/>
</dbReference>
<reference evidence="4" key="2">
    <citation type="submission" date="2019-04" db="EMBL/GenBank/DDBJ databases">
        <authorList>
            <person name="Howe K."/>
            <person name="Paulini M."/>
            <person name="Williams G."/>
        </authorList>
    </citation>
    <scope>NUCLEOTIDE SEQUENCE [LARGE SCALE GENOMIC DNA]</scope>
    <source>
        <strain evidence="4">FR3</strain>
    </source>
</reference>
<gene>
    <name evidence="4" type="primary">Bm1228</name>
    <name evidence="4" type="ORF">BM_BM1228</name>
</gene>
<dbReference type="RefSeq" id="XP_001902246.2">
    <property type="nucleotide sequence ID" value="XM_001902211.2"/>
</dbReference>
<dbReference type="InterPro" id="IPR000242">
    <property type="entry name" value="PTP_cat"/>
</dbReference>
<evidence type="ECO:0000313" key="5">
    <source>
        <dbReference type="Proteomes" id="UP000006672"/>
    </source>
</evidence>
<dbReference type="InterPro" id="IPR029021">
    <property type="entry name" value="Prot-tyrosine_phosphatase-like"/>
</dbReference>
<accession>A0A8L7SNM4</accession>
<dbReference type="Pfam" id="PF00102">
    <property type="entry name" value="Y_phosphatase"/>
    <property type="match status" value="1"/>
</dbReference>
<dbReference type="SUPFAM" id="SSF52799">
    <property type="entry name" value="(Phosphotyrosine protein) phosphatases II"/>
    <property type="match status" value="1"/>
</dbReference>
<dbReference type="PROSITE" id="PS50056">
    <property type="entry name" value="TYR_PHOSPHATASE_2"/>
    <property type="match status" value="1"/>
</dbReference>
<keyword evidence="5" id="KW-1185">Reference proteome</keyword>
<dbReference type="PANTHER" id="PTHR46163">
    <property type="entry name" value="TYROSINE-PROTEIN PHOSPHATASE-RELATED"/>
    <property type="match status" value="1"/>
</dbReference>
<evidence type="ECO:0000259" key="3">
    <source>
        <dbReference type="PROSITE" id="PS50056"/>
    </source>
</evidence>
<feature type="region of interest" description="Disordered" evidence="1">
    <location>
        <begin position="1"/>
        <end position="46"/>
    </location>
</feature>
<reference evidence="5" key="1">
    <citation type="journal article" date="2007" name="Science">
        <title>Draft genome of the filarial nematode parasite Brugia malayi.</title>
        <authorList>
            <person name="Ghedin E."/>
            <person name="Wang S."/>
            <person name="Spiro D."/>
            <person name="Caler E."/>
            <person name="Zhao Q."/>
            <person name="Crabtree J."/>
            <person name="Allen J.E."/>
            <person name="Delcher A.L."/>
            <person name="Guiliano D.B."/>
            <person name="Miranda-Saavedra D."/>
            <person name="Angiuoli S.V."/>
            <person name="Creasy T."/>
            <person name="Amedeo P."/>
            <person name="Haas B."/>
            <person name="El-Sayed N.M."/>
            <person name="Wortman J.R."/>
            <person name="Feldblyum T."/>
            <person name="Tallon L."/>
            <person name="Schatz M."/>
            <person name="Shumway M."/>
            <person name="Koo H."/>
            <person name="Salzberg S.L."/>
            <person name="Schobel S."/>
            <person name="Pertea M."/>
            <person name="Pop M."/>
            <person name="White O."/>
            <person name="Barton G.J."/>
            <person name="Carlow C.K."/>
            <person name="Crawford M.J."/>
            <person name="Daub J."/>
            <person name="Dimmic M.W."/>
            <person name="Estes C.F."/>
            <person name="Foster J.M."/>
            <person name="Ganatra M."/>
            <person name="Gregory W.F."/>
            <person name="Johnson N.M."/>
            <person name="Jin J."/>
            <person name="Komuniecki R."/>
            <person name="Korf I."/>
            <person name="Kumar S."/>
            <person name="Laney S."/>
            <person name="Li B.W."/>
            <person name="Li W."/>
            <person name="Lindblom T.H."/>
            <person name="Lustigman S."/>
            <person name="Ma D."/>
            <person name="Maina C.V."/>
            <person name="Martin D.M."/>
            <person name="McCarter J.P."/>
            <person name="McReynolds L."/>
            <person name="Mitreva M."/>
            <person name="Nutman T.B."/>
            <person name="Parkinson J."/>
            <person name="Peregrin-Alvarez J.M."/>
            <person name="Poole C."/>
            <person name="Ren Q."/>
            <person name="Saunders L."/>
            <person name="Sluder A.E."/>
            <person name="Smith K."/>
            <person name="Stanke M."/>
            <person name="Unnasch T.R."/>
            <person name="Ware J."/>
            <person name="Wei A.D."/>
            <person name="Weil G."/>
            <person name="Williams D.J."/>
            <person name="Zhang Y."/>
            <person name="Williams S.A."/>
            <person name="Fraser-Liggett C."/>
            <person name="Slatko B."/>
            <person name="Blaxter M.L."/>
            <person name="Scott A.L."/>
        </authorList>
    </citation>
    <scope>NUCLEOTIDE SEQUENCE</scope>
    <source>
        <strain evidence="5">FR3</strain>
    </source>
</reference>
<dbReference type="AlphaFoldDB" id="A0A4E9FCB5"/>
<dbReference type="CDD" id="cd00047">
    <property type="entry name" value="PTPc"/>
    <property type="match status" value="1"/>
</dbReference>
<dbReference type="Gene3D" id="3.90.190.10">
    <property type="entry name" value="Protein tyrosine phosphatase superfamily"/>
    <property type="match status" value="1"/>
</dbReference>
<dbReference type="InterPro" id="IPR000387">
    <property type="entry name" value="Tyr_Pase_dom"/>
</dbReference>
<dbReference type="GeneID" id="6105671"/>
<protein>
    <submittedName>
        <fullName evidence="4 6">Protein-tyrosine phosphatase containing protein</fullName>
    </submittedName>
</protein>
<evidence type="ECO:0000313" key="6">
    <source>
        <dbReference type="WBParaSite" id="Bm1228.1"/>
    </source>
</evidence>
<dbReference type="CTD" id="6105671"/>
<dbReference type="WBParaSite" id="Bm1228.1">
    <property type="protein sequence ID" value="Bm1228.1"/>
    <property type="gene ID" value="WBGene00221489"/>
</dbReference>